<sequence>MQNIVTVREALLMYTRFPSSGCQRFLTICEKVHEKPHARVIYHYFHEAATTPASIEDALEPWLKADVDLCIIASSLTSQGSNLLLSIT</sequence>
<protein>
    <submittedName>
        <fullName evidence="1">Uncharacterized protein</fullName>
    </submittedName>
</protein>
<evidence type="ECO:0000313" key="2">
    <source>
        <dbReference type="Proteomes" id="UP000242146"/>
    </source>
</evidence>
<gene>
    <name evidence="1" type="ORF">DM01DRAFT_1196221</name>
</gene>
<dbReference type="Proteomes" id="UP000242146">
    <property type="component" value="Unassembled WGS sequence"/>
</dbReference>
<comment type="caution">
    <text evidence="1">The sequence shown here is derived from an EMBL/GenBank/DDBJ whole genome shotgun (WGS) entry which is preliminary data.</text>
</comment>
<name>A0A1X2G4P9_9FUNG</name>
<keyword evidence="2" id="KW-1185">Reference proteome</keyword>
<dbReference type="AlphaFoldDB" id="A0A1X2G4P9"/>
<accession>A0A1X2G4P9</accession>
<proteinExistence type="predicted"/>
<reference evidence="1 2" key="1">
    <citation type="submission" date="2016-07" db="EMBL/GenBank/DDBJ databases">
        <title>Pervasive Adenine N6-methylation of Active Genes in Fungi.</title>
        <authorList>
            <consortium name="DOE Joint Genome Institute"/>
            <person name="Mondo S.J."/>
            <person name="Dannebaum R.O."/>
            <person name="Kuo R.C."/>
            <person name="Labutti K."/>
            <person name="Haridas S."/>
            <person name="Kuo A."/>
            <person name="Salamov A."/>
            <person name="Ahrendt S.R."/>
            <person name="Lipzen A."/>
            <person name="Sullivan W."/>
            <person name="Andreopoulos W.B."/>
            <person name="Clum A."/>
            <person name="Lindquist E."/>
            <person name="Daum C."/>
            <person name="Ramamoorthy G.K."/>
            <person name="Gryganskyi A."/>
            <person name="Culley D."/>
            <person name="Magnuson J.K."/>
            <person name="James T.Y."/>
            <person name="O'Malley M.A."/>
            <person name="Stajich J.E."/>
            <person name="Spatafora J.W."/>
            <person name="Visel A."/>
            <person name="Grigoriev I.V."/>
        </authorList>
    </citation>
    <scope>NUCLEOTIDE SEQUENCE [LARGE SCALE GENOMIC DNA]</scope>
    <source>
        <strain evidence="1 2">NRRL 3301</strain>
    </source>
</reference>
<organism evidence="1 2">
    <name type="scientific">Hesseltinella vesiculosa</name>
    <dbReference type="NCBI Taxonomy" id="101127"/>
    <lineage>
        <taxon>Eukaryota</taxon>
        <taxon>Fungi</taxon>
        <taxon>Fungi incertae sedis</taxon>
        <taxon>Mucoromycota</taxon>
        <taxon>Mucoromycotina</taxon>
        <taxon>Mucoromycetes</taxon>
        <taxon>Mucorales</taxon>
        <taxon>Cunninghamellaceae</taxon>
        <taxon>Hesseltinella</taxon>
    </lineage>
</organism>
<evidence type="ECO:0000313" key="1">
    <source>
        <dbReference type="EMBL" id="ORX43874.1"/>
    </source>
</evidence>
<dbReference type="EMBL" id="MCGT01000052">
    <property type="protein sequence ID" value="ORX43874.1"/>
    <property type="molecule type" value="Genomic_DNA"/>
</dbReference>